<evidence type="ECO:0000313" key="2">
    <source>
        <dbReference type="EMBL" id="NAW12483.1"/>
    </source>
</evidence>
<reference evidence="2 3" key="1">
    <citation type="submission" date="2019-12" db="EMBL/GenBank/DDBJ databases">
        <title>Draft genome sequencing of Halomonas icarensis D1-1.</title>
        <authorList>
            <person name="Pandiyan K."/>
            <person name="Kushwaha P."/>
            <person name="Gowdham M."/>
            <person name="Chakdar H."/>
            <person name="Singh A."/>
            <person name="Kumar M."/>
            <person name="Saxena A.K."/>
        </authorList>
    </citation>
    <scope>NUCLEOTIDE SEQUENCE [LARGE SCALE GENOMIC DNA]</scope>
    <source>
        <strain evidence="2 3">D1-1</strain>
    </source>
</reference>
<dbReference type="AlphaFoldDB" id="A0A7X5AMA9"/>
<evidence type="ECO:0000313" key="3">
    <source>
        <dbReference type="Proteomes" id="UP000448235"/>
    </source>
</evidence>
<gene>
    <name evidence="2" type="ORF">GRB80_06460</name>
</gene>
<keyword evidence="3" id="KW-1185">Reference proteome</keyword>
<feature type="region of interest" description="Disordered" evidence="1">
    <location>
        <begin position="40"/>
        <end position="65"/>
    </location>
</feature>
<organism evidence="2 3">
    <name type="scientific">Halomonas icarae</name>
    <dbReference type="NCBI Taxonomy" id="2691040"/>
    <lineage>
        <taxon>Bacteria</taxon>
        <taxon>Pseudomonadati</taxon>
        <taxon>Pseudomonadota</taxon>
        <taxon>Gammaproteobacteria</taxon>
        <taxon>Oceanospirillales</taxon>
        <taxon>Halomonadaceae</taxon>
        <taxon>Halomonas</taxon>
    </lineage>
</organism>
<protein>
    <submittedName>
        <fullName evidence="2">Uncharacterized protein</fullName>
    </submittedName>
</protein>
<sequence>MAIEQGIWKLAGNAGEPPQKLRPTGLADESLLALDASSERITPNLNGHTQVVSHRGTPEAGVANR</sequence>
<dbReference type="RefSeq" id="WP_202597176.1">
    <property type="nucleotide sequence ID" value="NZ_JARWMY010000010.1"/>
</dbReference>
<accession>A0A7X5AMA9</accession>
<proteinExistence type="predicted"/>
<dbReference type="EMBL" id="WUTS01000001">
    <property type="protein sequence ID" value="NAW12483.1"/>
    <property type="molecule type" value="Genomic_DNA"/>
</dbReference>
<name>A0A7X5AMA9_9GAMM</name>
<dbReference type="Proteomes" id="UP000448235">
    <property type="component" value="Unassembled WGS sequence"/>
</dbReference>
<evidence type="ECO:0000256" key="1">
    <source>
        <dbReference type="SAM" id="MobiDB-lite"/>
    </source>
</evidence>
<comment type="caution">
    <text evidence="2">The sequence shown here is derived from an EMBL/GenBank/DDBJ whole genome shotgun (WGS) entry which is preliminary data.</text>
</comment>
<feature type="compositionally biased region" description="Polar residues" evidence="1">
    <location>
        <begin position="40"/>
        <end position="52"/>
    </location>
</feature>